<dbReference type="RefSeq" id="WP_054750125.1">
    <property type="nucleotide sequence ID" value="NZ_AYZK01000002.1"/>
</dbReference>
<keyword evidence="9" id="KW-1185">Reference proteome</keyword>
<dbReference type="Proteomes" id="UP000051789">
    <property type="component" value="Unassembled WGS sequence"/>
</dbReference>
<sequence>MKRYTVIALRTPQGVVGINRRQPPFRGMWNLIGGKIEPGETERHGAMRETFEETGAELPEPTFDFVGTLDWVVDGDRIGIMYLYVVDTDERLHLPCDTREGILAALDPDWVTLTDNQGIVPDLKPLLPQMLHGHNLDLVATYRGNNLVSVIPRPSAD</sequence>
<dbReference type="Pfam" id="PF00293">
    <property type="entry name" value="NUDIX"/>
    <property type="match status" value="1"/>
</dbReference>
<keyword evidence="4 6" id="KW-0378">Hydrolase</keyword>
<dbReference type="SUPFAM" id="SSF55811">
    <property type="entry name" value="Nudix"/>
    <property type="match status" value="1"/>
</dbReference>
<dbReference type="GO" id="GO:0016818">
    <property type="term" value="F:hydrolase activity, acting on acid anhydrides, in phosphorus-containing anhydrides"/>
    <property type="evidence" value="ECO:0007669"/>
    <property type="project" value="TreeGrafter"/>
</dbReference>
<evidence type="ECO:0000256" key="6">
    <source>
        <dbReference type="RuleBase" id="RU003476"/>
    </source>
</evidence>
<comment type="caution">
    <text evidence="8">The sequence shown here is derived from an EMBL/GenBank/DDBJ whole genome shotgun (WGS) entry which is preliminary data.</text>
</comment>
<keyword evidence="3" id="KW-0479">Metal-binding</keyword>
<dbReference type="GO" id="GO:0046872">
    <property type="term" value="F:metal ion binding"/>
    <property type="evidence" value="ECO:0007669"/>
    <property type="project" value="UniProtKB-KW"/>
</dbReference>
<organism evidence="8 9">
    <name type="scientific">Lacticaseibacillus thailandensis DSM 22698 = JCM 13996</name>
    <dbReference type="NCBI Taxonomy" id="1423810"/>
    <lineage>
        <taxon>Bacteria</taxon>
        <taxon>Bacillati</taxon>
        <taxon>Bacillota</taxon>
        <taxon>Bacilli</taxon>
        <taxon>Lactobacillales</taxon>
        <taxon>Lactobacillaceae</taxon>
        <taxon>Lacticaseibacillus</taxon>
    </lineage>
</organism>
<evidence type="ECO:0000259" key="7">
    <source>
        <dbReference type="PROSITE" id="PS51462"/>
    </source>
</evidence>
<evidence type="ECO:0000256" key="2">
    <source>
        <dbReference type="ARBA" id="ARBA00005582"/>
    </source>
</evidence>
<comment type="cofactor">
    <cofactor evidence="1">
        <name>Mg(2+)</name>
        <dbReference type="ChEBI" id="CHEBI:18420"/>
    </cofactor>
</comment>
<dbReference type="EMBL" id="AYZK01000002">
    <property type="protein sequence ID" value="KRM87377.1"/>
    <property type="molecule type" value="Genomic_DNA"/>
</dbReference>
<dbReference type="PANTHER" id="PTHR43758">
    <property type="entry name" value="7,8-DIHYDRO-8-OXOGUANINE TRIPHOSPHATASE"/>
    <property type="match status" value="1"/>
</dbReference>
<evidence type="ECO:0000313" key="9">
    <source>
        <dbReference type="Proteomes" id="UP000051789"/>
    </source>
</evidence>
<name>A0A0R2C6J2_9LACO</name>
<dbReference type="PROSITE" id="PS51462">
    <property type="entry name" value="NUDIX"/>
    <property type="match status" value="1"/>
</dbReference>
<dbReference type="AlphaFoldDB" id="A0A0R2C6J2"/>
<dbReference type="InterPro" id="IPR020084">
    <property type="entry name" value="NUDIX_hydrolase_CS"/>
</dbReference>
<keyword evidence="5" id="KW-0460">Magnesium</keyword>
<evidence type="ECO:0000256" key="3">
    <source>
        <dbReference type="ARBA" id="ARBA00022723"/>
    </source>
</evidence>
<dbReference type="PANTHER" id="PTHR43758:SF8">
    <property type="entry name" value="8-OXO-DGTP DIPHOSPHATASE YTKD-RELATED"/>
    <property type="match status" value="1"/>
</dbReference>
<protein>
    <recommendedName>
        <fullName evidence="7">Nudix hydrolase domain-containing protein</fullName>
    </recommendedName>
</protein>
<comment type="similarity">
    <text evidence="2 6">Belongs to the Nudix hydrolase family.</text>
</comment>
<accession>A0A0R2C6J2</accession>
<reference evidence="8 9" key="1">
    <citation type="journal article" date="2015" name="Genome Announc.">
        <title>Expanding the biotechnology potential of lactobacilli through comparative genomics of 213 strains and associated genera.</title>
        <authorList>
            <person name="Sun Z."/>
            <person name="Harris H.M."/>
            <person name="McCann A."/>
            <person name="Guo C."/>
            <person name="Argimon S."/>
            <person name="Zhang W."/>
            <person name="Yang X."/>
            <person name="Jeffery I.B."/>
            <person name="Cooney J.C."/>
            <person name="Kagawa T.F."/>
            <person name="Liu W."/>
            <person name="Song Y."/>
            <person name="Salvetti E."/>
            <person name="Wrobel A."/>
            <person name="Rasinkangas P."/>
            <person name="Parkhill J."/>
            <person name="Rea M.C."/>
            <person name="O'Sullivan O."/>
            <person name="Ritari J."/>
            <person name="Douillard F.P."/>
            <person name="Paul Ross R."/>
            <person name="Yang R."/>
            <person name="Briner A.E."/>
            <person name="Felis G.E."/>
            <person name="de Vos W.M."/>
            <person name="Barrangou R."/>
            <person name="Klaenhammer T.R."/>
            <person name="Caufield P.W."/>
            <person name="Cui Y."/>
            <person name="Zhang H."/>
            <person name="O'Toole P.W."/>
        </authorList>
    </citation>
    <scope>NUCLEOTIDE SEQUENCE [LARGE SCALE GENOMIC DNA]</scope>
    <source>
        <strain evidence="8 9">DSM 22698</strain>
    </source>
</reference>
<dbReference type="InterPro" id="IPR000086">
    <property type="entry name" value="NUDIX_hydrolase_dom"/>
</dbReference>
<dbReference type="InterPro" id="IPR020476">
    <property type="entry name" value="Nudix_hydrolase"/>
</dbReference>
<feature type="domain" description="Nudix hydrolase" evidence="7">
    <location>
        <begin position="1"/>
        <end position="132"/>
    </location>
</feature>
<evidence type="ECO:0000256" key="4">
    <source>
        <dbReference type="ARBA" id="ARBA00022801"/>
    </source>
</evidence>
<dbReference type="STRING" id="1423810.FD19_GL000878"/>
<dbReference type="Gene3D" id="3.90.79.10">
    <property type="entry name" value="Nucleoside Triphosphate Pyrophosphohydrolase"/>
    <property type="match status" value="1"/>
</dbReference>
<gene>
    <name evidence="8" type="ORF">FD19_GL000878</name>
</gene>
<evidence type="ECO:0000313" key="8">
    <source>
        <dbReference type="EMBL" id="KRM87377.1"/>
    </source>
</evidence>
<dbReference type="PRINTS" id="PR00502">
    <property type="entry name" value="NUDIXFAMILY"/>
</dbReference>
<proteinExistence type="inferred from homology"/>
<dbReference type="InterPro" id="IPR015797">
    <property type="entry name" value="NUDIX_hydrolase-like_dom_sf"/>
</dbReference>
<dbReference type="PATRIC" id="fig|1423810.4.peg.905"/>
<dbReference type="PROSITE" id="PS00893">
    <property type="entry name" value="NUDIX_BOX"/>
    <property type="match status" value="1"/>
</dbReference>
<evidence type="ECO:0000256" key="1">
    <source>
        <dbReference type="ARBA" id="ARBA00001946"/>
    </source>
</evidence>
<evidence type="ECO:0000256" key="5">
    <source>
        <dbReference type="ARBA" id="ARBA00022842"/>
    </source>
</evidence>